<dbReference type="Proteomes" id="UP001151760">
    <property type="component" value="Unassembled WGS sequence"/>
</dbReference>
<reference evidence="2" key="1">
    <citation type="journal article" date="2022" name="Int. J. Mol. Sci.">
        <title>Draft Genome of Tanacetum Coccineum: Genomic Comparison of Closely Related Tanacetum-Family Plants.</title>
        <authorList>
            <person name="Yamashiro T."/>
            <person name="Shiraishi A."/>
            <person name="Nakayama K."/>
            <person name="Satake H."/>
        </authorList>
    </citation>
    <scope>NUCLEOTIDE SEQUENCE</scope>
</reference>
<feature type="domain" description="Protein kinase" evidence="1">
    <location>
        <begin position="1701"/>
        <end position="2010"/>
    </location>
</feature>
<feature type="domain" description="Protein kinase" evidence="1">
    <location>
        <begin position="1043"/>
        <end position="1319"/>
    </location>
</feature>
<feature type="domain" description="Protein kinase" evidence="1">
    <location>
        <begin position="22"/>
        <end position="297"/>
    </location>
</feature>
<organism evidence="2 3">
    <name type="scientific">Tanacetum coccineum</name>
    <dbReference type="NCBI Taxonomy" id="301880"/>
    <lineage>
        <taxon>Eukaryota</taxon>
        <taxon>Viridiplantae</taxon>
        <taxon>Streptophyta</taxon>
        <taxon>Embryophyta</taxon>
        <taxon>Tracheophyta</taxon>
        <taxon>Spermatophyta</taxon>
        <taxon>Magnoliopsida</taxon>
        <taxon>eudicotyledons</taxon>
        <taxon>Gunneridae</taxon>
        <taxon>Pentapetalae</taxon>
        <taxon>asterids</taxon>
        <taxon>campanulids</taxon>
        <taxon>Asterales</taxon>
        <taxon>Asteraceae</taxon>
        <taxon>Asteroideae</taxon>
        <taxon>Anthemideae</taxon>
        <taxon>Anthemidinae</taxon>
        <taxon>Tanacetum</taxon>
    </lineage>
</organism>
<evidence type="ECO:0000313" key="2">
    <source>
        <dbReference type="EMBL" id="GJT47705.1"/>
    </source>
</evidence>
<feature type="domain" description="Protein kinase" evidence="1">
    <location>
        <begin position="1388"/>
        <end position="1689"/>
    </location>
</feature>
<keyword evidence="3" id="KW-1185">Reference proteome</keyword>
<comment type="caution">
    <text evidence="2">The sequence shown here is derived from an EMBL/GenBank/DDBJ whole genome shotgun (WGS) entry which is preliminary data.</text>
</comment>
<dbReference type="PROSITE" id="PS00109">
    <property type="entry name" value="PROTEIN_KINASE_TYR"/>
    <property type="match status" value="1"/>
</dbReference>
<name>A0ABQ5EA12_9ASTR</name>
<dbReference type="Pfam" id="PF07714">
    <property type="entry name" value="PK_Tyr_Ser-Thr"/>
    <property type="match status" value="6"/>
</dbReference>
<dbReference type="PROSITE" id="PS00108">
    <property type="entry name" value="PROTEIN_KINASE_ST"/>
    <property type="match status" value="1"/>
</dbReference>
<dbReference type="InterPro" id="IPR011009">
    <property type="entry name" value="Kinase-like_dom_sf"/>
</dbReference>
<feature type="domain" description="Protein kinase" evidence="1">
    <location>
        <begin position="356"/>
        <end position="633"/>
    </location>
</feature>
<evidence type="ECO:0000313" key="3">
    <source>
        <dbReference type="Proteomes" id="UP001151760"/>
    </source>
</evidence>
<dbReference type="SUPFAM" id="SSF56112">
    <property type="entry name" value="Protein kinase-like (PK-like)"/>
    <property type="match status" value="7"/>
</dbReference>
<dbReference type="Gene3D" id="1.10.510.10">
    <property type="entry name" value="Transferase(Phosphotransferase) domain 1"/>
    <property type="match status" value="7"/>
</dbReference>
<dbReference type="PROSITE" id="PS50011">
    <property type="entry name" value="PROTEIN_KINASE_DOM"/>
    <property type="match status" value="7"/>
</dbReference>
<evidence type="ECO:0000259" key="1">
    <source>
        <dbReference type="PROSITE" id="PS50011"/>
    </source>
</evidence>
<dbReference type="InterPro" id="IPR008271">
    <property type="entry name" value="Ser/Thr_kinase_AS"/>
</dbReference>
<dbReference type="PANTHER" id="PTHR27003">
    <property type="entry name" value="OS07G0166700 PROTEIN"/>
    <property type="match status" value="1"/>
</dbReference>
<dbReference type="PANTHER" id="PTHR27003:SF471">
    <property type="entry name" value="VASCULAR ENDOTHELIAL GROWTH FACTOR RECEPTOR 2 (VEGFR2)-RELATED"/>
    <property type="match status" value="1"/>
</dbReference>
<dbReference type="Pfam" id="PF00069">
    <property type="entry name" value="Pkinase"/>
    <property type="match status" value="1"/>
</dbReference>
<dbReference type="InterPro" id="IPR045272">
    <property type="entry name" value="ANXUR1/2-like"/>
</dbReference>
<sequence>MSKEFAHLKVPFEDIISATSNFAQENIIRNSGFAKEYKGQLLWSGELIHITARRFSKERNDREQLFWMEISMLTTLKHKNLVSNVGFCDENDEKIIINRNETARGMLSNYLSDSMLLTWVRRLEICVSLAHALSYIHYDEPRDFSVIHRVIDSSRVLLNDEWEPKLCDFECSMKIKAPQRHHSFHTHTLKGTKGYVDPTYSETKSVNHKSDMYSFGIVLFELLCGRKSIIHMSYLDPLASIYYREKRLHEIIDWDLWNQMDSQSFDIFTETAYECLNEERSQRPNIDEIVTRLEKSLELQLEHQKAGSDLTLQADYPKATILLNSPKSSQIMSLRNNEFAHLQVPLENILSTTNDFAEENITCNDAFATEYKGQLLWSGELIEITAKRLNKDIKDTEHQFWMEISMFFTLKHKNMVSLVGFCDENDEKIIIINRETRGSLSNYLSDPMLLTWVRRLEISVGIAHALSYIHYDDQRDFSLIHRNINSSTVLISDNWEPKLSTFERSMKIKASQRHHTFNNFGCMYTPGYVDSTVLKAYTVNHKSDMYSFGIVLFELLCGRESIIDTDSNKYLAPLALTHYREKRLDEIIESDLWKQMDSHSSDIFMETAYDCLNEERSQRPNIDEIVTRLEKALELQLKHQKELRRLDERSDDMSDERTILRIWTQYGLDASVVVVRMCRGRAWAARLVSTRSNARFTEHHTASDLNLLCSLEITSLRNNEFAHLQVPLENILSTTNSFAQENVTCNGAFATEYKGQLLWSGELIEVTVRRLNKERKDEEHQFWMEISMLFTLKHKNMVSLVGFCDENDEKIIIINREMRGSLSNYLSDPMLLTWVQRLEISVGIAHALSYIHYDEQRDFSLIHRNINSFTVLINDDWEPKLSNFERSMKIKASKRHHSFNNGACLYTPGYVDSTFFKSPYTVNHKLDMYSFGIVLFEVLCGRRSMIDDNKYLAPLAVTHYREKRLHEIIDWDLWKQMDSQSFDIFAEITYDCLNEERSQRPNIDEIVTRLEKALEHQNAALSYSLFLTHLKVPLENILSATNNFAQENVITSEFAKDYKGQLLWSGELINITAKRFKKERYDREQFWMEISMLSTLKHKNLVSLVGFCDENDEKIIIYEDDQTRGSLYYLLSDPMLTWVRRLEISVGIAHALSYIHYDEPRDFSLIHRNFCSGTVLLNDGWQPKVSGFEYSMKIKASQRHDSFHTDKVEYVNGYGDPTYIETKKVSHKSDMYSFGIVLFELLCGRKSVNEHPDNKYLTTLAIFHYKKKILDEIIDPVLWKQMDPQSFNVFAKTAYDCLNEEQSQRPNIHDIVTRLEIALKLQMERPNAEHSKVAAKVEVTSSNHDEGSLSSISTPVESHVSKKTKSFLKDLSHLKLSWKDITSATSNFSVENIIEKSKLGVIYKGRLLHSEQFIDIIVKTFYLNYVKDESKRFWTEISMLSSLKHKNLVSLIGFYDYMDNKMIIYKKEANESLGKYLGDQTLTWMQRLKICVAVANALSYIHYDVGRNFSVIHCNIESSNILLDEKWEPKLSGFELSLKNTVARRNRLLLTRDIVKNVYRDPKYEKTGGLTHKSDMYSFGVVLLEVLCGRSAALPDEELGEGLLSQLKKSHLDEMIDQHLRKQMDPEAFKIFSETAYDCIQDEWVMRPHIDQVVKRLEKALEHQWKRENPVERASFNRLKGKNLKHLKIGLNDINEATKNFDDAYCIGSGGFGKVYKADLEHFDSNNSSSIEGVDKCDLPRKRSTVAIKRIHNQGGEQGFISEIETLTTCKHDNIISLLGFCYEGNGTMILVYEHASKGCLENYLGNSDKMTTLTWVQRLNICLDIAHGLNYIHNNTDLGKQKMIHRDIKSDNILLGDNWKAKISDFGLSKFHPANQSASTFYTSMIAGTYVYLDPEYQKDGKLSKKSDIYSFGVVLLEILTGRLAYDFVYTKVNEKGITPIARDHFENGTIMEILDHKIKEETDEHVFCKGPDKESLDIFLEIAFRCVEDTQARRPTIEIIIKELKKALNCQENHKDNLKLSLKDVKFATQDFSQDNIIGHEDSGNVYRGIVTHAHGHNIIAAKRLDRKSVAKDANFMTELEILIEYKHENVIGLVGYCDEEDEKIIVYAYTSRDSLDKYLSDDSLTWVMRLKICIDIAAGLKFLHGTVSSPEMVIHRDISSRNILLFDDWKAKITGFGLSLVCPTNQNVDDVIDNVIGTIGYRDPLHSKTGFLTKESDIFSLGAVLLDILCGKLSSEKLDDEYLYLPFLAKHHYHVGKLDKLVFEGIKEQIVSQSYITFTRIALQCLHHRRERRPTAEEVVIQLKKSLEFQEDYEKWESTLPTDYKDIIQMSKCPENYSTKKKEELYNIFSMGILLQQDKVLLSFVGNGERNEMVSATMFSYINSCPHEWKSLPESRLFSLPLHLF</sequence>
<proteinExistence type="predicted"/>
<reference evidence="2" key="2">
    <citation type="submission" date="2022-01" db="EMBL/GenBank/DDBJ databases">
        <authorList>
            <person name="Yamashiro T."/>
            <person name="Shiraishi A."/>
            <person name="Satake H."/>
            <person name="Nakayama K."/>
        </authorList>
    </citation>
    <scope>NUCLEOTIDE SEQUENCE</scope>
</reference>
<dbReference type="EMBL" id="BQNB010016091">
    <property type="protein sequence ID" value="GJT47705.1"/>
    <property type="molecule type" value="Genomic_DNA"/>
</dbReference>
<dbReference type="InterPro" id="IPR001245">
    <property type="entry name" value="Ser-Thr/Tyr_kinase_cat_dom"/>
</dbReference>
<dbReference type="SMART" id="SM00220">
    <property type="entry name" value="S_TKc"/>
    <property type="match status" value="2"/>
</dbReference>
<dbReference type="Gene3D" id="3.30.200.20">
    <property type="entry name" value="Phosphorylase Kinase, domain 1"/>
    <property type="match status" value="7"/>
</dbReference>
<protein>
    <submittedName>
        <fullName evidence="2">Kinase-like domain, phloem protein 2-like protein</fullName>
    </submittedName>
</protein>
<accession>A0ABQ5EA12</accession>
<dbReference type="InterPro" id="IPR000719">
    <property type="entry name" value="Prot_kinase_dom"/>
</dbReference>
<gene>
    <name evidence="2" type="ORF">Tco_0973862</name>
</gene>
<feature type="domain" description="Protein kinase" evidence="1">
    <location>
        <begin position="738"/>
        <end position="1014"/>
    </location>
</feature>
<dbReference type="InterPro" id="IPR008266">
    <property type="entry name" value="Tyr_kinase_AS"/>
</dbReference>
<feature type="domain" description="Protein kinase" evidence="1">
    <location>
        <begin position="2034"/>
        <end position="2310"/>
    </location>
</feature>